<name>A0A0N1EC85_9HELI</name>
<feature type="non-terminal residue" evidence="2">
    <location>
        <position position="803"/>
    </location>
</feature>
<gene>
    <name evidence="2" type="ORF">HPU229334_11950</name>
</gene>
<keyword evidence="1" id="KW-0175">Coiled coil</keyword>
<protein>
    <submittedName>
        <fullName evidence="2">Uncharacterized protein</fullName>
    </submittedName>
</protein>
<sequence length="803" mass="94134">SNQTLLNVLKWANSKYNYALIHPILKIFTQDLVPLFALIENTMCHNTLILDDKMLIELSSFNLNSYPKIKANLEQNLAICIKSKEAVFGYLEDSHQANQKTANLENTESKEDKQDSLKVDLRDLEVLSLKGISKGENIQIYNQDFITKALAHQMNLDNNRLFYIESPFFNSRQLAELINNTKHKTNNTSYNSKNYLIITNAPKEYNAGLHKELLENILGNKINYPNVSSKDTLPKSDKLHKAPKDYNPIIDYSQYSITIKDNEQDAFVLSLSPFLFLDKEVYDELKLTHKEYERLFLDLSNDDGNTASKYADFIHKPNTIPNLLSYYSIQEHFRALKNKEEILEKEMEYFKESMKFLQEYLDSLTRENTIKYTTITNMPHNQSTNKLQYTCFEVLLLSLTYYVIKHFYRNIQTDCQKWWEIVSNYENINIEGEIIRILPKESFIKVGNNKISLCFSKQEKQRLSQEKREVFCIEELVEYLEETNANTLTNDEIAKALDEYFSSMQNLQKDITNNQNDISIHKETNSSFESMEDNIEELSKALCEMNNKISNLQNELEDKEEKGDLRQEALVLSIDAIIKEYFPFVDYFNGDKFQIAKKLTKTIISFLSVEFREFLFNELGAIYMLGIAAISKIDIKQTRQYRHLKTAIIKERILKQQAFMQLMQMEKIKEQYQLMLTRNTDLKILKTQDISKYKTILNIKTIQSLNIDLLKSLPQTIIQNFIERFWITQYEKSKKDYEKIKFLKLTQKYLAPYATKRMDSSMQEEISYPMPINNALFSSNFANIIIGNKLQIGEFEGKESLFI</sequence>
<comment type="caution">
    <text evidence="2">The sequence shown here is derived from an EMBL/GenBank/DDBJ whole genome shotgun (WGS) entry which is preliminary data.</text>
</comment>
<dbReference type="EMBL" id="JNOC01000008">
    <property type="protein sequence ID" value="KPH56530.1"/>
    <property type="molecule type" value="Genomic_DNA"/>
</dbReference>
<dbReference type="Proteomes" id="UP000037997">
    <property type="component" value="Unassembled WGS sequence"/>
</dbReference>
<dbReference type="AlphaFoldDB" id="A0A0N1EC85"/>
<evidence type="ECO:0000256" key="1">
    <source>
        <dbReference type="SAM" id="Coils"/>
    </source>
</evidence>
<dbReference type="PATRIC" id="fig|35818.11.peg.2365"/>
<evidence type="ECO:0000313" key="3">
    <source>
        <dbReference type="Proteomes" id="UP000037997"/>
    </source>
</evidence>
<accession>A0A0N1EC85</accession>
<feature type="non-terminal residue" evidence="2">
    <location>
        <position position="1"/>
    </location>
</feature>
<proteinExistence type="predicted"/>
<evidence type="ECO:0000313" key="2">
    <source>
        <dbReference type="EMBL" id="KPH56530.1"/>
    </source>
</evidence>
<reference evidence="2 3" key="1">
    <citation type="submission" date="2014-06" db="EMBL/GenBank/DDBJ databases">
        <title>Helicobacter pullorum isolates in fresh chicken meat - phenotypic and genotypic features.</title>
        <authorList>
            <person name="Borges V."/>
            <person name="Santos A."/>
            <person name="Correia C.B."/>
            <person name="Saraiva M."/>
            <person name="Menard A."/>
            <person name="Vieira L."/>
            <person name="Sampaio D.A."/>
            <person name="Gomes J.P."/>
            <person name="Oleastro M."/>
        </authorList>
    </citation>
    <scope>NUCLEOTIDE SEQUENCE [LARGE SCALE GENOMIC DNA]</scope>
    <source>
        <strain evidence="2 3">229334/12</strain>
    </source>
</reference>
<feature type="coiled-coil region" evidence="1">
    <location>
        <begin position="504"/>
        <end position="569"/>
    </location>
</feature>
<organism evidence="2 3">
    <name type="scientific">Helicobacter pullorum</name>
    <dbReference type="NCBI Taxonomy" id="35818"/>
    <lineage>
        <taxon>Bacteria</taxon>
        <taxon>Pseudomonadati</taxon>
        <taxon>Campylobacterota</taxon>
        <taxon>Epsilonproteobacteria</taxon>
        <taxon>Campylobacterales</taxon>
        <taxon>Helicobacteraceae</taxon>
        <taxon>Helicobacter</taxon>
    </lineage>
</organism>